<sequence length="312" mass="34429">MDYSTLEPEADSTCSTPYASAPSSPPRHPFFFSAPASPTHFITTPTTASIIPPAPSSSDFEFTPRFPPFFDITPNPTSMISADELFLNGQIRPTSTPLPQNLVAPRSRPENNASTENLAAPSSPQRGRDLARSRSPHRRTRSMSPLRAHEPENAPEDSPSPAVLPENPSNPGRSSRRWISFKDLLYRSKSEGRSSSKEKIWLSLTFSPSKEKKSNPKGQVQGPEKSTEKLQTSEKLAEKGHIPARKSNMGKRRVPPSPHEVHYTANRAVAEEMRKKTFLPYRHGLFGCLGFSSRSYGAVNGLARSLHPVSSR</sequence>
<dbReference type="PANTHER" id="PTHR33095:SF57">
    <property type="entry name" value="EXPRESSED PROTEIN"/>
    <property type="match status" value="1"/>
</dbReference>
<proteinExistence type="predicted"/>
<evidence type="ECO:0000256" key="1">
    <source>
        <dbReference type="SAM" id="MobiDB-lite"/>
    </source>
</evidence>
<feature type="region of interest" description="Disordered" evidence="1">
    <location>
        <begin position="90"/>
        <end position="176"/>
    </location>
</feature>
<dbReference type="AlphaFoldDB" id="U5D5S1"/>
<feature type="compositionally biased region" description="Basic and acidic residues" evidence="1">
    <location>
        <begin position="225"/>
        <end position="241"/>
    </location>
</feature>
<dbReference type="InterPro" id="IPR012442">
    <property type="entry name" value="DUF1645_plant"/>
</dbReference>
<feature type="compositionally biased region" description="Low complexity" evidence="1">
    <location>
        <begin position="12"/>
        <end position="22"/>
    </location>
</feature>
<dbReference type="OrthoDB" id="667051at2759"/>
<accession>U5D5S1</accession>
<evidence type="ECO:0000313" key="2">
    <source>
        <dbReference type="EMBL" id="ERN16782.1"/>
    </source>
</evidence>
<dbReference type="Proteomes" id="UP000017836">
    <property type="component" value="Unassembled WGS sequence"/>
</dbReference>
<keyword evidence="3" id="KW-1185">Reference proteome</keyword>
<dbReference type="PANTHER" id="PTHR33095">
    <property type="entry name" value="OS07G0619500 PROTEIN"/>
    <property type="match status" value="1"/>
</dbReference>
<reference evidence="3" key="1">
    <citation type="journal article" date="2013" name="Science">
        <title>The Amborella genome and the evolution of flowering plants.</title>
        <authorList>
            <consortium name="Amborella Genome Project"/>
        </authorList>
    </citation>
    <scope>NUCLEOTIDE SEQUENCE [LARGE SCALE GENOMIC DNA]</scope>
</reference>
<dbReference type="Gramene" id="ERN16782">
    <property type="protein sequence ID" value="ERN16782"/>
    <property type="gene ID" value="AMTR_s00057p00076610"/>
</dbReference>
<feature type="region of interest" description="Disordered" evidence="1">
    <location>
        <begin position="1"/>
        <end position="25"/>
    </location>
</feature>
<feature type="compositionally biased region" description="Polar residues" evidence="1">
    <location>
        <begin position="110"/>
        <end position="125"/>
    </location>
</feature>
<dbReference type="eggNOG" id="ENOG502QV49">
    <property type="taxonomic scope" value="Eukaryota"/>
</dbReference>
<feature type="region of interest" description="Disordered" evidence="1">
    <location>
        <begin position="208"/>
        <end position="259"/>
    </location>
</feature>
<dbReference type="OMA" id="QTLGPHD"/>
<feature type="compositionally biased region" description="Basic residues" evidence="1">
    <location>
        <begin position="242"/>
        <end position="254"/>
    </location>
</feature>
<dbReference type="EMBL" id="KI392405">
    <property type="protein sequence ID" value="ERN16782.1"/>
    <property type="molecule type" value="Genomic_DNA"/>
</dbReference>
<dbReference type="KEGG" id="atr:18445108"/>
<protein>
    <submittedName>
        <fullName evidence="2">Uncharacterized protein</fullName>
    </submittedName>
</protein>
<dbReference type="Pfam" id="PF07816">
    <property type="entry name" value="DUF1645"/>
    <property type="match status" value="1"/>
</dbReference>
<organism evidence="2 3">
    <name type="scientific">Amborella trichopoda</name>
    <dbReference type="NCBI Taxonomy" id="13333"/>
    <lineage>
        <taxon>Eukaryota</taxon>
        <taxon>Viridiplantae</taxon>
        <taxon>Streptophyta</taxon>
        <taxon>Embryophyta</taxon>
        <taxon>Tracheophyta</taxon>
        <taxon>Spermatophyta</taxon>
        <taxon>Magnoliopsida</taxon>
        <taxon>Amborellales</taxon>
        <taxon>Amborellaceae</taxon>
        <taxon>Amborella</taxon>
    </lineage>
</organism>
<dbReference type="HOGENOM" id="CLU_047629_2_0_1"/>
<name>U5D5S1_AMBTC</name>
<gene>
    <name evidence="2" type="ORF">AMTR_s00057p00076610</name>
</gene>
<evidence type="ECO:0000313" key="3">
    <source>
        <dbReference type="Proteomes" id="UP000017836"/>
    </source>
</evidence>